<keyword evidence="1" id="KW-1133">Transmembrane helix</keyword>
<feature type="transmembrane region" description="Helical" evidence="1">
    <location>
        <begin position="78"/>
        <end position="104"/>
    </location>
</feature>
<sequence>MEFWGLVWFRWDGWIDDGWVDGCETRRDERMRWIWIWMGEYGMLYGFMAGWMMLCITHGAGIGSDRIGTYSKQASKHLVALGSSAVFIFLPFLLLLLLIPLLVIPLHFSSPLPPPPLLFSLLSSFLSSPRFNLSIPLISTLPTHPRTAAFSRLIEVGVCRSVTARRCRIR</sequence>
<feature type="transmembrane region" description="Helical" evidence="1">
    <location>
        <begin position="34"/>
        <end position="57"/>
    </location>
</feature>
<gene>
    <name evidence="2" type="ORF">JOL62DRAFT_427459</name>
</gene>
<protein>
    <submittedName>
        <fullName evidence="2">Uncharacterized protein</fullName>
    </submittedName>
</protein>
<evidence type="ECO:0000313" key="3">
    <source>
        <dbReference type="Proteomes" id="UP001367316"/>
    </source>
</evidence>
<name>A0ABR1ND03_9PEZI</name>
<keyword evidence="1" id="KW-0472">Membrane</keyword>
<keyword evidence="3" id="KW-1185">Reference proteome</keyword>
<keyword evidence="1" id="KW-0812">Transmembrane</keyword>
<evidence type="ECO:0000256" key="1">
    <source>
        <dbReference type="SAM" id="Phobius"/>
    </source>
</evidence>
<proteinExistence type="predicted"/>
<dbReference type="EMBL" id="JBBPBF010000008">
    <property type="protein sequence ID" value="KAK7613082.1"/>
    <property type="molecule type" value="Genomic_DNA"/>
</dbReference>
<dbReference type="Proteomes" id="UP001367316">
    <property type="component" value="Unassembled WGS sequence"/>
</dbReference>
<comment type="caution">
    <text evidence="2">The sequence shown here is derived from an EMBL/GenBank/DDBJ whole genome shotgun (WGS) entry which is preliminary data.</text>
</comment>
<organism evidence="2 3">
    <name type="scientific">Phyllosticta paracitricarpa</name>
    <dbReference type="NCBI Taxonomy" id="2016321"/>
    <lineage>
        <taxon>Eukaryota</taxon>
        <taxon>Fungi</taxon>
        <taxon>Dikarya</taxon>
        <taxon>Ascomycota</taxon>
        <taxon>Pezizomycotina</taxon>
        <taxon>Dothideomycetes</taxon>
        <taxon>Dothideomycetes incertae sedis</taxon>
        <taxon>Botryosphaeriales</taxon>
        <taxon>Phyllostictaceae</taxon>
        <taxon>Phyllosticta</taxon>
    </lineage>
</organism>
<reference evidence="2 3" key="1">
    <citation type="submission" date="2024-04" db="EMBL/GenBank/DDBJ databases">
        <title>Phyllosticta paracitricarpa is synonymous to the EU quarantine fungus P. citricarpa based on phylogenomic analyses.</title>
        <authorList>
            <consortium name="Lawrence Berkeley National Laboratory"/>
            <person name="Van ingen-buijs V.A."/>
            <person name="Van westerhoven A.C."/>
            <person name="Haridas S."/>
            <person name="Skiadas P."/>
            <person name="Martin F."/>
            <person name="Groenewald J.Z."/>
            <person name="Crous P.W."/>
            <person name="Seidl M.F."/>
        </authorList>
    </citation>
    <scope>NUCLEOTIDE SEQUENCE [LARGE SCALE GENOMIC DNA]</scope>
    <source>
        <strain evidence="2 3">CBS 141358</strain>
    </source>
</reference>
<accession>A0ABR1ND03</accession>
<evidence type="ECO:0000313" key="2">
    <source>
        <dbReference type="EMBL" id="KAK7613082.1"/>
    </source>
</evidence>